<keyword evidence="5" id="KW-0460">Magnesium</keyword>
<keyword evidence="6" id="KW-0436">Ligase</keyword>
<accession>A0A395LVK0</accession>
<dbReference type="EMBL" id="PHFL01000077">
    <property type="protein sequence ID" value="RFM22766.1"/>
    <property type="molecule type" value="Genomic_DNA"/>
</dbReference>
<dbReference type="EC" id="6.3.3.2" evidence="5"/>
<dbReference type="InterPro" id="IPR024185">
    <property type="entry name" value="FTHF_cligase-like_sf"/>
</dbReference>
<dbReference type="PIRSF" id="PIRSF006806">
    <property type="entry name" value="FTHF_cligase"/>
    <property type="match status" value="1"/>
</dbReference>
<evidence type="ECO:0000256" key="5">
    <source>
        <dbReference type="RuleBase" id="RU361279"/>
    </source>
</evidence>
<dbReference type="GO" id="GO:0030272">
    <property type="term" value="F:5-formyltetrahydrofolate cyclo-ligase activity"/>
    <property type="evidence" value="ECO:0007669"/>
    <property type="project" value="UniProtKB-EC"/>
</dbReference>
<dbReference type="PANTHER" id="PTHR23407:SF1">
    <property type="entry name" value="5-FORMYLTETRAHYDROFOLATE CYCLO-LIGASE"/>
    <property type="match status" value="1"/>
</dbReference>
<comment type="cofactor">
    <cofactor evidence="5">
        <name>Mg(2+)</name>
        <dbReference type="ChEBI" id="CHEBI:18420"/>
    </cofactor>
</comment>
<sequence length="204" mass="22868">MDAALRQALQARAAIRDALSKQRLALSEEEWQTRSQKIFQSLMDAPVLHRARMVHCFISMASRREVNTEPILQWLQAQGKPIAVPVMKSRNLVSVRFTGMDKLASGVFEVLEPIEHVPVDESMIDVVLTPLLACDRAGNRLGYGKGFYDNFFSRLAAKGIHPYKIGLAFSFQILEHIPQIPEKAHKDVPLDAIATETGMIYISP</sequence>
<feature type="binding site" evidence="4">
    <location>
        <begin position="140"/>
        <end position="148"/>
    </location>
    <ligand>
        <name>ATP</name>
        <dbReference type="ChEBI" id="CHEBI:30616"/>
    </ligand>
</feature>
<keyword evidence="2 4" id="KW-0547">Nucleotide-binding</keyword>
<dbReference type="GO" id="GO:0046872">
    <property type="term" value="F:metal ion binding"/>
    <property type="evidence" value="ECO:0007669"/>
    <property type="project" value="UniProtKB-KW"/>
</dbReference>
<feature type="binding site" evidence="4">
    <location>
        <position position="65"/>
    </location>
    <ligand>
        <name>substrate</name>
    </ligand>
</feature>
<feature type="binding site" evidence="4">
    <location>
        <position position="58"/>
    </location>
    <ligand>
        <name>substrate</name>
    </ligand>
</feature>
<dbReference type="Pfam" id="PF01812">
    <property type="entry name" value="5-FTHF_cyc-lig"/>
    <property type="match status" value="1"/>
</dbReference>
<dbReference type="GO" id="GO:0009396">
    <property type="term" value="P:folic acid-containing compound biosynthetic process"/>
    <property type="evidence" value="ECO:0007669"/>
    <property type="project" value="TreeGrafter"/>
</dbReference>
<reference evidence="6 7" key="1">
    <citation type="journal article" date="2011" name="ISME J.">
        <title>Community ecology of hot spring cyanobacterial mats: predominant populations and their functional potential.</title>
        <authorList>
            <person name="Klatt C.G."/>
            <person name="Wood J.M."/>
            <person name="Rusch D.B."/>
            <person name="Bateson M.M."/>
            <person name="Hamamura N."/>
            <person name="Heidelberg J.F."/>
            <person name="Grossman A.R."/>
            <person name="Bhaya D."/>
            <person name="Cohan F.M."/>
            <person name="Kuhl M."/>
            <person name="Bryant D.A."/>
            <person name="Ward D.M."/>
        </authorList>
    </citation>
    <scope>NUCLEOTIDE SEQUENCE [LARGE SCALE GENOMIC DNA]</scope>
    <source>
        <strain evidence="6">OS</strain>
    </source>
</reference>
<evidence type="ECO:0000256" key="2">
    <source>
        <dbReference type="ARBA" id="ARBA00022741"/>
    </source>
</evidence>
<dbReference type="GO" id="GO:0035999">
    <property type="term" value="P:tetrahydrofolate interconversion"/>
    <property type="evidence" value="ECO:0007669"/>
    <property type="project" value="TreeGrafter"/>
</dbReference>
<proteinExistence type="inferred from homology"/>
<dbReference type="GO" id="GO:0005524">
    <property type="term" value="F:ATP binding"/>
    <property type="evidence" value="ECO:0007669"/>
    <property type="project" value="UniProtKB-KW"/>
</dbReference>
<evidence type="ECO:0000256" key="3">
    <source>
        <dbReference type="ARBA" id="ARBA00022840"/>
    </source>
</evidence>
<gene>
    <name evidence="6" type="ORF">D0433_14545</name>
</gene>
<dbReference type="PANTHER" id="PTHR23407">
    <property type="entry name" value="ATPASE INHIBITOR/5-FORMYLTETRAHYDROFOLATE CYCLO-LIGASE"/>
    <property type="match status" value="1"/>
</dbReference>
<keyword evidence="3 4" id="KW-0067">ATP-binding</keyword>
<dbReference type="NCBIfam" id="TIGR02727">
    <property type="entry name" value="MTHFS_bact"/>
    <property type="match status" value="1"/>
</dbReference>
<keyword evidence="5" id="KW-0479">Metal-binding</keyword>
<dbReference type="Gene3D" id="3.40.50.10420">
    <property type="entry name" value="NagB/RpiA/CoA transferase-like"/>
    <property type="match status" value="1"/>
</dbReference>
<dbReference type="SUPFAM" id="SSF100950">
    <property type="entry name" value="NagB/RpiA/CoA transferase-like"/>
    <property type="match status" value="1"/>
</dbReference>
<protein>
    <recommendedName>
        <fullName evidence="5">5-formyltetrahydrofolate cyclo-ligase</fullName>
        <ecNumber evidence="5">6.3.3.2</ecNumber>
    </recommendedName>
</protein>
<dbReference type="AlphaFoldDB" id="A0A395LVK0"/>
<name>A0A395LVK0_9BACT</name>
<organism evidence="6 7">
    <name type="scientific">Candidatus Thermochlorobacter aerophilus</name>
    <dbReference type="NCBI Taxonomy" id="1868324"/>
    <lineage>
        <taxon>Bacteria</taxon>
        <taxon>Pseudomonadati</taxon>
        <taxon>Chlorobiota</taxon>
        <taxon>Chlorobiia</taxon>
        <taxon>Chlorobiales</taxon>
        <taxon>Candidatus Thermochlorobacteriaceae</taxon>
        <taxon>Candidatus Thermochlorobacter</taxon>
    </lineage>
</organism>
<comment type="similarity">
    <text evidence="1 5">Belongs to the 5-formyltetrahydrofolate cyclo-ligase family.</text>
</comment>
<comment type="catalytic activity">
    <reaction evidence="5">
        <text>(6S)-5-formyl-5,6,7,8-tetrahydrofolate + ATP = (6R)-5,10-methenyltetrahydrofolate + ADP + phosphate</text>
        <dbReference type="Rhea" id="RHEA:10488"/>
        <dbReference type="ChEBI" id="CHEBI:30616"/>
        <dbReference type="ChEBI" id="CHEBI:43474"/>
        <dbReference type="ChEBI" id="CHEBI:57455"/>
        <dbReference type="ChEBI" id="CHEBI:57457"/>
        <dbReference type="ChEBI" id="CHEBI:456216"/>
        <dbReference type="EC" id="6.3.3.2"/>
    </reaction>
</comment>
<evidence type="ECO:0000256" key="1">
    <source>
        <dbReference type="ARBA" id="ARBA00010638"/>
    </source>
</evidence>
<evidence type="ECO:0000313" key="7">
    <source>
        <dbReference type="Proteomes" id="UP000266389"/>
    </source>
</evidence>
<comment type="caution">
    <text evidence="6">The sequence shown here is derived from an EMBL/GenBank/DDBJ whole genome shotgun (WGS) entry which is preliminary data.</text>
</comment>
<dbReference type="InterPro" id="IPR037171">
    <property type="entry name" value="NagB/RpiA_transferase-like"/>
</dbReference>
<evidence type="ECO:0000313" key="6">
    <source>
        <dbReference type="EMBL" id="RFM22766.1"/>
    </source>
</evidence>
<dbReference type="Proteomes" id="UP000266389">
    <property type="component" value="Unassembled WGS sequence"/>
</dbReference>
<feature type="binding site" evidence="4">
    <location>
        <begin position="12"/>
        <end position="16"/>
    </location>
    <ligand>
        <name>ATP</name>
        <dbReference type="ChEBI" id="CHEBI:30616"/>
    </ligand>
</feature>
<dbReference type="InterPro" id="IPR002698">
    <property type="entry name" value="FTHF_cligase"/>
</dbReference>
<evidence type="ECO:0000256" key="4">
    <source>
        <dbReference type="PIRSR" id="PIRSR006806-1"/>
    </source>
</evidence>